<evidence type="ECO:0000313" key="1">
    <source>
        <dbReference type="EMBL" id="EGT41493.1"/>
    </source>
</evidence>
<sequence length="124" mass="14796">MNFCQGTEYGICICARAMRPGPRNRFDLFFILAARLDRLGHLFLHNLMYHQSMVPSQIDQLFAAYRDFCRYYFRPFDFVPTVRQAQYELFLVNNYLEETLNGVLFQAYTEPDALIRMLQTSENW</sequence>
<accession>G0MQS1</accession>
<keyword evidence="2" id="KW-1185">Reference proteome</keyword>
<reference evidence="2" key="1">
    <citation type="submission" date="2011-07" db="EMBL/GenBank/DDBJ databases">
        <authorList>
            <consortium name="Caenorhabditis brenneri Sequencing and Analysis Consortium"/>
            <person name="Wilson R.K."/>
        </authorList>
    </citation>
    <scope>NUCLEOTIDE SEQUENCE [LARGE SCALE GENOMIC DNA]</scope>
    <source>
        <strain evidence="2">PB2801</strain>
    </source>
</reference>
<dbReference type="AlphaFoldDB" id="G0MQS1"/>
<dbReference type="HOGENOM" id="CLU_2005904_0_0_1"/>
<proteinExistence type="predicted"/>
<dbReference type="Proteomes" id="UP000008068">
    <property type="component" value="Unassembled WGS sequence"/>
</dbReference>
<name>G0MQS1_CAEBE</name>
<organism evidence="2">
    <name type="scientific">Caenorhabditis brenneri</name>
    <name type="common">Nematode worm</name>
    <dbReference type="NCBI Taxonomy" id="135651"/>
    <lineage>
        <taxon>Eukaryota</taxon>
        <taxon>Metazoa</taxon>
        <taxon>Ecdysozoa</taxon>
        <taxon>Nematoda</taxon>
        <taxon>Chromadorea</taxon>
        <taxon>Rhabditida</taxon>
        <taxon>Rhabditina</taxon>
        <taxon>Rhabditomorpha</taxon>
        <taxon>Rhabditoidea</taxon>
        <taxon>Rhabditidae</taxon>
        <taxon>Peloderinae</taxon>
        <taxon>Caenorhabditis</taxon>
    </lineage>
</organism>
<protein>
    <submittedName>
        <fullName evidence="1">Uncharacterized protein</fullName>
    </submittedName>
</protein>
<dbReference type="EMBL" id="GL379807">
    <property type="protein sequence ID" value="EGT41493.1"/>
    <property type="molecule type" value="Genomic_DNA"/>
</dbReference>
<evidence type="ECO:0000313" key="2">
    <source>
        <dbReference type="Proteomes" id="UP000008068"/>
    </source>
</evidence>
<gene>
    <name evidence="1" type="ORF">CAEBREN_16901</name>
</gene>
<dbReference type="InParanoid" id="G0MQS1"/>